<comment type="caution">
    <text evidence="1">The sequence shown here is derived from an EMBL/GenBank/DDBJ whole genome shotgun (WGS) entry which is preliminary data.</text>
</comment>
<reference evidence="1" key="1">
    <citation type="journal article" date="2015" name="Nature">
        <title>Complex archaea that bridge the gap between prokaryotes and eukaryotes.</title>
        <authorList>
            <person name="Spang A."/>
            <person name="Saw J.H."/>
            <person name="Jorgensen S.L."/>
            <person name="Zaremba-Niedzwiedzka K."/>
            <person name="Martijn J."/>
            <person name="Lind A.E."/>
            <person name="van Eijk R."/>
            <person name="Schleper C."/>
            <person name="Guy L."/>
            <person name="Ettema T.J."/>
        </authorList>
    </citation>
    <scope>NUCLEOTIDE SEQUENCE</scope>
</reference>
<protein>
    <submittedName>
        <fullName evidence="1">Uncharacterized protein</fullName>
    </submittedName>
</protein>
<evidence type="ECO:0000313" key="1">
    <source>
        <dbReference type="EMBL" id="KKN85234.1"/>
    </source>
</evidence>
<dbReference type="AlphaFoldDB" id="A0A0F9U0Y5"/>
<gene>
    <name evidence="1" type="ORF">LCGC14_0280620</name>
</gene>
<name>A0A0F9U0Y5_9ZZZZ</name>
<sequence>MIYNRKSQLIEQMKTLVVDEIFHSSEDLDFKWADYIGQNIHVNYKYLSILFSSVEVSHLSNTVISKKNGVR</sequence>
<accession>A0A0F9U0Y5</accession>
<dbReference type="EMBL" id="LAZR01000161">
    <property type="protein sequence ID" value="KKN85234.1"/>
    <property type="molecule type" value="Genomic_DNA"/>
</dbReference>
<organism evidence="1">
    <name type="scientific">marine sediment metagenome</name>
    <dbReference type="NCBI Taxonomy" id="412755"/>
    <lineage>
        <taxon>unclassified sequences</taxon>
        <taxon>metagenomes</taxon>
        <taxon>ecological metagenomes</taxon>
    </lineage>
</organism>
<proteinExistence type="predicted"/>